<reference evidence="1 2" key="1">
    <citation type="submission" date="2017-08" db="EMBL/GenBank/DDBJ databases">
        <title>Complete genome sequence of bacteriophage vB_VpaP_KF1.</title>
        <authorList>
            <person name="Yu J."/>
            <person name="Kwak S.-J."/>
            <person name="Lim J.-A."/>
            <person name="Chang H.-J."/>
        </authorList>
    </citation>
    <scope>NUCLEOTIDE SEQUENCE [LARGE SCALE GENOMIC DNA]</scope>
</reference>
<dbReference type="EMBL" id="MF754111">
    <property type="protein sequence ID" value="ATI19054.1"/>
    <property type="molecule type" value="Genomic_DNA"/>
</dbReference>
<proteinExistence type="predicted"/>
<sequence length="54" mass="6092">MYWLIIALTWGGSAPVAVPIQDEATCISESKRLDRTAYVQYTLCVKSSDEKVRQ</sequence>
<dbReference type="Proteomes" id="UP000259916">
    <property type="component" value="Segment"/>
</dbReference>
<accession>A0A384WJ44</accession>
<evidence type="ECO:0000313" key="2">
    <source>
        <dbReference type="Proteomes" id="UP000259916"/>
    </source>
</evidence>
<keyword evidence="2" id="KW-1185">Reference proteome</keyword>
<protein>
    <submittedName>
        <fullName evidence="1">Uncharacterized protein</fullName>
    </submittedName>
</protein>
<evidence type="ECO:0000313" key="1">
    <source>
        <dbReference type="EMBL" id="ATI19054.1"/>
    </source>
</evidence>
<gene>
    <name evidence="1" type="ORF">KF1_032</name>
</gene>
<organism evidence="1 2">
    <name type="scientific">Vibrio phage vB_VpaP_KF1</name>
    <dbReference type="NCBI Taxonomy" id="2041472"/>
    <lineage>
        <taxon>Viruses</taxon>
        <taxon>Duplodnaviria</taxon>
        <taxon>Heunggongvirae</taxon>
        <taxon>Uroviricota</taxon>
        <taxon>Caudoviricetes</taxon>
        <taxon>Autographivirales</taxon>
        <taxon>Autoscriptoviridae</taxon>
        <taxon>Maculvirus</taxon>
        <taxon>Maculvirus KF1</taxon>
    </lineage>
</organism>
<name>A0A384WJ44_9CAUD</name>